<feature type="domain" description="GH29D-like beta-sandwich" evidence="1">
    <location>
        <begin position="46"/>
        <end position="100"/>
    </location>
</feature>
<comment type="caution">
    <text evidence="2">The sequence shown here is derived from an EMBL/GenBank/DDBJ whole genome shotgun (WGS) entry which is preliminary data.</text>
</comment>
<organism evidence="2">
    <name type="scientific">bioreactor metagenome</name>
    <dbReference type="NCBI Taxonomy" id="1076179"/>
    <lineage>
        <taxon>unclassified sequences</taxon>
        <taxon>metagenomes</taxon>
        <taxon>ecological metagenomes</taxon>
    </lineage>
</organism>
<proteinExistence type="predicted"/>
<gene>
    <name evidence="2" type="ORF">SDC9_122455</name>
</gene>
<sequence>MPFPITETTQVKAIALREGAVDSPIFTSESLVVERVTTPTFVEDETSHTVQISCPEAETIYYTLDGSTPTAASAVYTTALSFAQTTPIKAIGMAMGKATSLLGSTTCTVSYSVGDTGPAGGLVFWVNPAAAVDGWTYLEAAPTETESYAWALADSLPVVVGDTHTEVGTGDANTLSITHDATEGAAHLCLDKEFGGYEDWFLPSRDELLAMTDLTEGVYWSSSEANSTAAYAVDFSDSPVSTIAVKTQAHKVRAVRAFL</sequence>
<dbReference type="InterPro" id="IPR059177">
    <property type="entry name" value="GH29D-like_dom"/>
</dbReference>
<dbReference type="Pfam" id="PF13290">
    <property type="entry name" value="CHB_HEX_C_1"/>
    <property type="match status" value="1"/>
</dbReference>
<evidence type="ECO:0000313" key="2">
    <source>
        <dbReference type="EMBL" id="MPM75462.1"/>
    </source>
</evidence>
<dbReference type="EMBL" id="VSSQ01026640">
    <property type="protein sequence ID" value="MPM75462.1"/>
    <property type="molecule type" value="Genomic_DNA"/>
</dbReference>
<name>A0A645CF33_9ZZZZ</name>
<dbReference type="AlphaFoldDB" id="A0A645CF33"/>
<evidence type="ECO:0000259" key="1">
    <source>
        <dbReference type="Pfam" id="PF13290"/>
    </source>
</evidence>
<accession>A0A645CF33</accession>
<protein>
    <recommendedName>
        <fullName evidence="1">GH29D-like beta-sandwich domain-containing protein</fullName>
    </recommendedName>
</protein>
<reference evidence="2" key="1">
    <citation type="submission" date="2019-08" db="EMBL/GenBank/DDBJ databases">
        <authorList>
            <person name="Kucharzyk K."/>
            <person name="Murdoch R.W."/>
            <person name="Higgins S."/>
            <person name="Loffler F."/>
        </authorList>
    </citation>
    <scope>NUCLEOTIDE SEQUENCE</scope>
</reference>